<name>X6NZF4_RETFI</name>
<accession>X6NZF4</accession>
<comment type="caution">
    <text evidence="2">The sequence shown here is derived from an EMBL/GenBank/DDBJ whole genome shotgun (WGS) entry which is preliminary data.</text>
</comment>
<feature type="region of interest" description="Disordered" evidence="1">
    <location>
        <begin position="257"/>
        <end position="288"/>
    </location>
</feature>
<sequence length="288" mass="34089">MELHCDEHEKADQVYLVGEQCLQNYLKQNNGKCPIEQHDNCEFSQVKTARKFASELLVICPRQFDLKREQLNEGTKLGGEEGESCDESNSKNNYNCNFKGKMKDLKDHLDNSCKLIPTKQSIPYESTNQFDVMSKQIKELQNFCHTFFLSSCLNKSQTKNIIKLKKKENVKNLKADSLKKDEQIFELIKDIQQFKTEMNQTIVDLKRQQNEQIDNFKRELQEKDETITTLKIDNIEFKKQMEQYQIKYNEYKQNIETKVENQPQIEEDKKMNKKSKSKKMNKKNKKNT</sequence>
<dbReference type="OrthoDB" id="1630758at2759"/>
<dbReference type="Proteomes" id="UP000023152">
    <property type="component" value="Unassembled WGS sequence"/>
</dbReference>
<dbReference type="EMBL" id="ASPP01005370">
    <property type="protein sequence ID" value="ETO30667.1"/>
    <property type="molecule type" value="Genomic_DNA"/>
</dbReference>
<gene>
    <name evidence="2" type="ORF">RFI_06453</name>
</gene>
<reference evidence="2 3" key="1">
    <citation type="journal article" date="2013" name="Curr. Biol.">
        <title>The Genome of the Foraminiferan Reticulomyxa filosa.</title>
        <authorList>
            <person name="Glockner G."/>
            <person name="Hulsmann N."/>
            <person name="Schleicher M."/>
            <person name="Noegel A.A."/>
            <person name="Eichinger L."/>
            <person name="Gallinger C."/>
            <person name="Pawlowski J."/>
            <person name="Sierra R."/>
            <person name="Euteneuer U."/>
            <person name="Pillet L."/>
            <person name="Moustafa A."/>
            <person name="Platzer M."/>
            <person name="Groth M."/>
            <person name="Szafranski K."/>
            <person name="Schliwa M."/>
        </authorList>
    </citation>
    <scope>NUCLEOTIDE SEQUENCE [LARGE SCALE GENOMIC DNA]</scope>
</reference>
<dbReference type="AlphaFoldDB" id="X6NZF4"/>
<evidence type="ECO:0000256" key="1">
    <source>
        <dbReference type="SAM" id="MobiDB-lite"/>
    </source>
</evidence>
<evidence type="ECO:0008006" key="4">
    <source>
        <dbReference type="Google" id="ProtNLM"/>
    </source>
</evidence>
<evidence type="ECO:0000313" key="3">
    <source>
        <dbReference type="Proteomes" id="UP000023152"/>
    </source>
</evidence>
<organism evidence="2 3">
    <name type="scientific">Reticulomyxa filosa</name>
    <dbReference type="NCBI Taxonomy" id="46433"/>
    <lineage>
        <taxon>Eukaryota</taxon>
        <taxon>Sar</taxon>
        <taxon>Rhizaria</taxon>
        <taxon>Retaria</taxon>
        <taxon>Foraminifera</taxon>
        <taxon>Monothalamids</taxon>
        <taxon>Reticulomyxidae</taxon>
        <taxon>Reticulomyxa</taxon>
    </lineage>
</organism>
<proteinExistence type="predicted"/>
<protein>
    <recommendedName>
        <fullName evidence="4">TRAF-type domain-containing protein</fullName>
    </recommendedName>
</protein>
<evidence type="ECO:0000313" key="2">
    <source>
        <dbReference type="EMBL" id="ETO30667.1"/>
    </source>
</evidence>
<keyword evidence="3" id="KW-1185">Reference proteome</keyword>
<feature type="compositionally biased region" description="Basic residues" evidence="1">
    <location>
        <begin position="271"/>
        <end position="288"/>
    </location>
</feature>